<keyword evidence="2" id="KW-1185">Reference proteome</keyword>
<reference evidence="1 2" key="1">
    <citation type="submission" date="2023-07" db="EMBL/GenBank/DDBJ databases">
        <title>Sorghum-associated microbial communities from plants grown in Nebraska, USA.</title>
        <authorList>
            <person name="Schachtman D."/>
        </authorList>
    </citation>
    <scope>NUCLEOTIDE SEQUENCE [LARGE SCALE GENOMIC DNA]</scope>
    <source>
        <strain evidence="1 2">3262</strain>
    </source>
</reference>
<comment type="caution">
    <text evidence="1">The sequence shown here is derived from an EMBL/GenBank/DDBJ whole genome shotgun (WGS) entry which is preliminary data.</text>
</comment>
<sequence length="58" mass="6802">MPDLFLNHLPSVGYIYSLIGGEKQVQHDFIEIFTKTINYEKTTRYMPFNRRGYNAGIC</sequence>
<protein>
    <submittedName>
        <fullName evidence="1">Uncharacterized protein</fullName>
    </submittedName>
</protein>
<name>A0ABU1TCX0_9SPHI</name>
<organism evidence="1 2">
    <name type="scientific">Mucilaginibacter pocheonensis</name>
    <dbReference type="NCBI Taxonomy" id="398050"/>
    <lineage>
        <taxon>Bacteria</taxon>
        <taxon>Pseudomonadati</taxon>
        <taxon>Bacteroidota</taxon>
        <taxon>Sphingobacteriia</taxon>
        <taxon>Sphingobacteriales</taxon>
        <taxon>Sphingobacteriaceae</taxon>
        <taxon>Mucilaginibacter</taxon>
    </lineage>
</organism>
<gene>
    <name evidence="1" type="ORF">J2W55_003096</name>
</gene>
<dbReference type="EMBL" id="JAVDUU010000003">
    <property type="protein sequence ID" value="MDR6943243.1"/>
    <property type="molecule type" value="Genomic_DNA"/>
</dbReference>
<proteinExistence type="predicted"/>
<accession>A0ABU1TCX0</accession>
<evidence type="ECO:0000313" key="1">
    <source>
        <dbReference type="EMBL" id="MDR6943243.1"/>
    </source>
</evidence>
<dbReference type="Proteomes" id="UP001247620">
    <property type="component" value="Unassembled WGS sequence"/>
</dbReference>
<evidence type="ECO:0000313" key="2">
    <source>
        <dbReference type="Proteomes" id="UP001247620"/>
    </source>
</evidence>